<protein>
    <submittedName>
        <fullName evidence="1">Uncharacterized protein</fullName>
    </submittedName>
</protein>
<organism evidence="1 2">
    <name type="scientific">Pleurodeles waltl</name>
    <name type="common">Iberian ribbed newt</name>
    <dbReference type="NCBI Taxonomy" id="8319"/>
    <lineage>
        <taxon>Eukaryota</taxon>
        <taxon>Metazoa</taxon>
        <taxon>Chordata</taxon>
        <taxon>Craniata</taxon>
        <taxon>Vertebrata</taxon>
        <taxon>Euteleostomi</taxon>
        <taxon>Amphibia</taxon>
        <taxon>Batrachia</taxon>
        <taxon>Caudata</taxon>
        <taxon>Salamandroidea</taxon>
        <taxon>Salamandridae</taxon>
        <taxon>Pleurodelinae</taxon>
        <taxon>Pleurodeles</taxon>
    </lineage>
</organism>
<keyword evidence="2" id="KW-1185">Reference proteome</keyword>
<gene>
    <name evidence="1" type="ORF">NDU88_002449</name>
</gene>
<evidence type="ECO:0000313" key="1">
    <source>
        <dbReference type="EMBL" id="KAJ1207057.1"/>
    </source>
</evidence>
<reference evidence="1" key="1">
    <citation type="journal article" date="2022" name="bioRxiv">
        <title>Sequencing and chromosome-scale assembly of the giantPleurodeles waltlgenome.</title>
        <authorList>
            <person name="Brown T."/>
            <person name="Elewa A."/>
            <person name="Iarovenko S."/>
            <person name="Subramanian E."/>
            <person name="Araus A.J."/>
            <person name="Petzold A."/>
            <person name="Susuki M."/>
            <person name="Suzuki K.-i.T."/>
            <person name="Hayashi T."/>
            <person name="Toyoda A."/>
            <person name="Oliveira C."/>
            <person name="Osipova E."/>
            <person name="Leigh N.D."/>
            <person name="Simon A."/>
            <person name="Yun M.H."/>
        </authorList>
    </citation>
    <scope>NUCLEOTIDE SEQUENCE</scope>
    <source>
        <strain evidence="1">20211129_DDA</strain>
        <tissue evidence="1">Liver</tissue>
    </source>
</reference>
<dbReference type="Proteomes" id="UP001066276">
    <property type="component" value="Chromosome 1_2"/>
</dbReference>
<name>A0AAV7W2F1_PLEWA</name>
<sequence>MRLAKCESQIGMPEKKAIRFCDSQPDSQRCARVRRLRGRCLRVCKNELAISELESQIASSLKIACRCSRTLHTKTLWKHFLAHDDDITARKLTNTPGRRLDHTLLQLPVCTLS</sequence>
<dbReference type="AlphaFoldDB" id="A0AAV7W2F1"/>
<dbReference type="EMBL" id="JANPWB010000002">
    <property type="protein sequence ID" value="KAJ1207057.1"/>
    <property type="molecule type" value="Genomic_DNA"/>
</dbReference>
<comment type="caution">
    <text evidence="1">The sequence shown here is derived from an EMBL/GenBank/DDBJ whole genome shotgun (WGS) entry which is preliminary data.</text>
</comment>
<accession>A0AAV7W2F1</accession>
<evidence type="ECO:0000313" key="2">
    <source>
        <dbReference type="Proteomes" id="UP001066276"/>
    </source>
</evidence>
<proteinExistence type="predicted"/>